<organism evidence="3 4">
    <name type="scientific">Trichobilharzia regenti</name>
    <name type="common">Nasal bird schistosome</name>
    <dbReference type="NCBI Taxonomy" id="157069"/>
    <lineage>
        <taxon>Eukaryota</taxon>
        <taxon>Metazoa</taxon>
        <taxon>Spiralia</taxon>
        <taxon>Lophotrochozoa</taxon>
        <taxon>Platyhelminthes</taxon>
        <taxon>Trematoda</taxon>
        <taxon>Digenea</taxon>
        <taxon>Strigeidida</taxon>
        <taxon>Schistosomatoidea</taxon>
        <taxon>Schistosomatidae</taxon>
        <taxon>Trichobilharzia</taxon>
    </lineage>
</organism>
<dbReference type="Pfam" id="PF00855">
    <property type="entry name" value="PWWP"/>
    <property type="match status" value="1"/>
</dbReference>
<feature type="region of interest" description="Disordered" evidence="1">
    <location>
        <begin position="188"/>
        <end position="272"/>
    </location>
</feature>
<dbReference type="Proteomes" id="UP000050795">
    <property type="component" value="Unassembled WGS sequence"/>
</dbReference>
<feature type="compositionally biased region" description="Basic residues" evidence="1">
    <location>
        <begin position="230"/>
        <end position="248"/>
    </location>
</feature>
<feature type="compositionally biased region" description="Polar residues" evidence="1">
    <location>
        <begin position="209"/>
        <end position="226"/>
    </location>
</feature>
<feature type="compositionally biased region" description="Low complexity" evidence="1">
    <location>
        <begin position="508"/>
        <end position="545"/>
    </location>
</feature>
<dbReference type="WBParaSite" id="TREG1_78860.1">
    <property type="protein sequence ID" value="TREG1_78860.1"/>
    <property type="gene ID" value="TREG1_78860"/>
</dbReference>
<evidence type="ECO:0000259" key="2">
    <source>
        <dbReference type="PROSITE" id="PS50812"/>
    </source>
</evidence>
<evidence type="ECO:0000256" key="1">
    <source>
        <dbReference type="SAM" id="MobiDB-lite"/>
    </source>
</evidence>
<protein>
    <recommendedName>
        <fullName evidence="2">PWWP domain-containing protein</fullName>
    </recommendedName>
</protein>
<feature type="compositionally biased region" description="Polar residues" evidence="1">
    <location>
        <begin position="260"/>
        <end position="272"/>
    </location>
</feature>
<feature type="region of interest" description="Disordered" evidence="1">
    <location>
        <begin position="1"/>
        <end position="22"/>
    </location>
</feature>
<accession>A0AA85K7P9</accession>
<reference evidence="3" key="1">
    <citation type="submission" date="2022-06" db="EMBL/GenBank/DDBJ databases">
        <authorList>
            <person name="Berger JAMES D."/>
            <person name="Berger JAMES D."/>
        </authorList>
    </citation>
    <scope>NUCLEOTIDE SEQUENCE [LARGE SCALE GENOMIC DNA]</scope>
</reference>
<dbReference type="AlphaFoldDB" id="A0AA85K7P9"/>
<reference evidence="4" key="2">
    <citation type="submission" date="2023-11" db="UniProtKB">
        <authorList>
            <consortium name="WormBaseParasite"/>
        </authorList>
    </citation>
    <scope>IDENTIFICATION</scope>
</reference>
<name>A0AA85K7P9_TRIRE</name>
<feature type="domain" description="PWWP" evidence="2">
    <location>
        <begin position="378"/>
        <end position="467"/>
    </location>
</feature>
<dbReference type="InterPro" id="IPR000313">
    <property type="entry name" value="PWWP_dom"/>
</dbReference>
<feature type="compositionally biased region" description="Polar residues" evidence="1">
    <location>
        <begin position="546"/>
        <end position="558"/>
    </location>
</feature>
<dbReference type="Gene3D" id="2.30.30.140">
    <property type="match status" value="1"/>
</dbReference>
<evidence type="ECO:0000313" key="3">
    <source>
        <dbReference type="Proteomes" id="UP000050795"/>
    </source>
</evidence>
<proteinExistence type="predicted"/>
<keyword evidence="3" id="KW-1185">Reference proteome</keyword>
<dbReference type="SUPFAM" id="SSF63748">
    <property type="entry name" value="Tudor/PWWP/MBT"/>
    <property type="match status" value="1"/>
</dbReference>
<sequence>MKPLQLSNENLSSEFTQSNTLESDSTDCYGVNVYEFQEGEDLYGPRTRGYQKPKHMWMAKDQALTNIKPSSSPLAATTLDFEIDCCTSQESLNPVAANHMRCPSPNNLIYNMGSPSTSGSVQGLSAALSSCTNTSSSLCSHNSPLIGLNASEVTSTCTSPNFIENKTEKCVPLTCEINSNVVKIKVSAKSAPKKRTMGKFSENKFELGPSNTSSVPDASNSQLSSEKQSHTRRNRQPQARNSRKSKRKSANEFSPFHSVPSPNVPTDSCLSESPTLAVTETSNQEYSGYTSVYSKSLPSSSAFVSSGLKIRLRRDSAVDFSIGKGKRAKSKTAPATFRIVESWCDADAPGGDLSRRVRGAASSSTSPTFSLVSGGLRVGDIVWAKLAGYPYWPSQISAIWARTAHQLSQATLLNTSQSVDNNTSSLAVLQTPSDPSLATGYTARVDWLAWDQCSYLSCAKLYPFKESFDKLYNPRTRVKGYAEAVRLAKQIVNGTYIPNENIDSSQLSNMSPQNKSQSSSSTGQISAPPSTDSQWSSMTTLSSSLEIPSSGTTTNQMTDKQSLPLLSDLLPDTFIMSSQLNPLPASLSNVYSTTTTTNGGGGILNSTDAFSTHSNNNSCHRIIDDRNIELPELGNISMWAPLPQLDVSGLGVFHVPTFSEDEEDDDLDTSIVNQLKLDFGSCLQ</sequence>
<evidence type="ECO:0000313" key="4">
    <source>
        <dbReference type="WBParaSite" id="TREG1_78860.1"/>
    </source>
</evidence>
<dbReference type="PROSITE" id="PS50812">
    <property type="entry name" value="PWWP"/>
    <property type="match status" value="1"/>
</dbReference>
<feature type="region of interest" description="Disordered" evidence="1">
    <location>
        <begin position="502"/>
        <end position="558"/>
    </location>
</feature>